<feature type="region of interest" description="Disordered" evidence="1">
    <location>
        <begin position="1"/>
        <end position="36"/>
    </location>
</feature>
<dbReference type="Proteomes" id="UP001054252">
    <property type="component" value="Unassembled WGS sequence"/>
</dbReference>
<keyword evidence="3" id="KW-1185">Reference proteome</keyword>
<dbReference type="AlphaFoldDB" id="A0AAV5JYN4"/>
<evidence type="ECO:0000256" key="1">
    <source>
        <dbReference type="SAM" id="MobiDB-lite"/>
    </source>
</evidence>
<protein>
    <submittedName>
        <fullName evidence="2">Uncharacterized protein</fullName>
    </submittedName>
</protein>
<gene>
    <name evidence="2" type="ORF">SLEP1_g29997</name>
</gene>
<sequence>MTSRETLEIETTETGKSFGFDDDGRPKRTGKDQFCS</sequence>
<evidence type="ECO:0000313" key="2">
    <source>
        <dbReference type="EMBL" id="GKV19778.1"/>
    </source>
</evidence>
<reference evidence="2 3" key="1">
    <citation type="journal article" date="2021" name="Commun. Biol.">
        <title>The genome of Shorea leprosula (Dipterocarpaceae) highlights the ecological relevance of drought in aseasonal tropical rainforests.</title>
        <authorList>
            <person name="Ng K.K.S."/>
            <person name="Kobayashi M.J."/>
            <person name="Fawcett J.A."/>
            <person name="Hatakeyama M."/>
            <person name="Paape T."/>
            <person name="Ng C.H."/>
            <person name="Ang C.C."/>
            <person name="Tnah L.H."/>
            <person name="Lee C.T."/>
            <person name="Nishiyama T."/>
            <person name="Sese J."/>
            <person name="O'Brien M.J."/>
            <person name="Copetti D."/>
            <person name="Mohd Noor M.I."/>
            <person name="Ong R.C."/>
            <person name="Putra M."/>
            <person name="Sireger I.Z."/>
            <person name="Indrioko S."/>
            <person name="Kosugi Y."/>
            <person name="Izuno A."/>
            <person name="Isagi Y."/>
            <person name="Lee S.L."/>
            <person name="Shimizu K.K."/>
        </authorList>
    </citation>
    <scope>NUCLEOTIDE SEQUENCE [LARGE SCALE GENOMIC DNA]</scope>
    <source>
        <strain evidence="2">214</strain>
    </source>
</reference>
<proteinExistence type="predicted"/>
<organism evidence="2 3">
    <name type="scientific">Rubroshorea leprosula</name>
    <dbReference type="NCBI Taxonomy" id="152421"/>
    <lineage>
        <taxon>Eukaryota</taxon>
        <taxon>Viridiplantae</taxon>
        <taxon>Streptophyta</taxon>
        <taxon>Embryophyta</taxon>
        <taxon>Tracheophyta</taxon>
        <taxon>Spermatophyta</taxon>
        <taxon>Magnoliopsida</taxon>
        <taxon>eudicotyledons</taxon>
        <taxon>Gunneridae</taxon>
        <taxon>Pentapetalae</taxon>
        <taxon>rosids</taxon>
        <taxon>malvids</taxon>
        <taxon>Malvales</taxon>
        <taxon>Dipterocarpaceae</taxon>
        <taxon>Rubroshorea</taxon>
    </lineage>
</organism>
<evidence type="ECO:0000313" key="3">
    <source>
        <dbReference type="Proteomes" id="UP001054252"/>
    </source>
</evidence>
<name>A0AAV5JYN4_9ROSI</name>
<feature type="compositionally biased region" description="Basic and acidic residues" evidence="1">
    <location>
        <begin position="22"/>
        <end position="36"/>
    </location>
</feature>
<dbReference type="EMBL" id="BPVZ01000053">
    <property type="protein sequence ID" value="GKV19778.1"/>
    <property type="molecule type" value="Genomic_DNA"/>
</dbReference>
<accession>A0AAV5JYN4</accession>
<comment type="caution">
    <text evidence="2">The sequence shown here is derived from an EMBL/GenBank/DDBJ whole genome shotgun (WGS) entry which is preliminary data.</text>
</comment>